<feature type="binding site" evidence="13">
    <location>
        <position position="261"/>
    </location>
    <ligand>
        <name>Mg(2+)</name>
        <dbReference type="ChEBI" id="CHEBI:18420"/>
        <note>shared with beta subunit</note>
    </ligand>
</feature>
<keyword evidence="16" id="KW-1185">Reference proteome</keyword>
<dbReference type="GO" id="GO:0004826">
    <property type="term" value="F:phenylalanine-tRNA ligase activity"/>
    <property type="evidence" value="ECO:0007669"/>
    <property type="project" value="UniProtKB-UniRule"/>
</dbReference>
<dbReference type="Pfam" id="PF02912">
    <property type="entry name" value="Phe_tRNA-synt_N"/>
    <property type="match status" value="1"/>
</dbReference>
<keyword evidence="4 13" id="KW-0963">Cytoplasm</keyword>
<evidence type="ECO:0000256" key="12">
    <source>
        <dbReference type="ARBA" id="ARBA00049255"/>
    </source>
</evidence>
<name>A0A2S6I4K2_9BACT</name>
<dbReference type="PROSITE" id="PS50862">
    <property type="entry name" value="AA_TRNA_LIGASE_II"/>
    <property type="match status" value="1"/>
</dbReference>
<accession>A0A2S6I4K2</accession>
<comment type="subunit">
    <text evidence="3 13">Tetramer of two alpha and two beta subunits.</text>
</comment>
<dbReference type="GO" id="GO:0000049">
    <property type="term" value="F:tRNA binding"/>
    <property type="evidence" value="ECO:0007669"/>
    <property type="project" value="InterPro"/>
</dbReference>
<dbReference type="RefSeq" id="WP_104420563.1">
    <property type="nucleotide sequence ID" value="NZ_PTJC01000006.1"/>
</dbReference>
<evidence type="ECO:0000256" key="2">
    <source>
        <dbReference type="ARBA" id="ARBA00010207"/>
    </source>
</evidence>
<dbReference type="EC" id="6.1.1.20" evidence="13"/>
<dbReference type="PANTHER" id="PTHR11538:SF41">
    <property type="entry name" value="PHENYLALANINE--TRNA LIGASE, MITOCHONDRIAL"/>
    <property type="match status" value="1"/>
</dbReference>
<dbReference type="HAMAP" id="MF_00281">
    <property type="entry name" value="Phe_tRNA_synth_alpha1"/>
    <property type="match status" value="1"/>
</dbReference>
<dbReference type="InterPro" id="IPR010978">
    <property type="entry name" value="tRNA-bd_arm"/>
</dbReference>
<evidence type="ECO:0000256" key="5">
    <source>
        <dbReference type="ARBA" id="ARBA00022598"/>
    </source>
</evidence>
<evidence type="ECO:0000313" key="15">
    <source>
        <dbReference type="EMBL" id="PPK86097.1"/>
    </source>
</evidence>
<keyword evidence="6 13" id="KW-0479">Metal-binding</keyword>
<dbReference type="NCBIfam" id="TIGR00468">
    <property type="entry name" value="pheS"/>
    <property type="match status" value="1"/>
</dbReference>
<dbReference type="InterPro" id="IPR022911">
    <property type="entry name" value="Phe_tRNA_ligase_alpha1_bac"/>
</dbReference>
<evidence type="ECO:0000256" key="3">
    <source>
        <dbReference type="ARBA" id="ARBA00011209"/>
    </source>
</evidence>
<gene>
    <name evidence="13" type="primary">pheS</name>
    <name evidence="15" type="ORF">CLV84_3014</name>
</gene>
<comment type="similarity">
    <text evidence="2 13">Belongs to the class-II aminoacyl-tRNA synthetase family. Phe-tRNA synthetase alpha subunit type 1 subfamily.</text>
</comment>
<evidence type="ECO:0000256" key="6">
    <source>
        <dbReference type="ARBA" id="ARBA00022723"/>
    </source>
</evidence>
<comment type="subcellular location">
    <subcellularLocation>
        <location evidence="1 13">Cytoplasm</location>
    </subcellularLocation>
</comment>
<keyword evidence="7 13" id="KW-0547">Nucleotide-binding</keyword>
<sequence>MDVFERVAQLIEEIDAVTASTPEQVEAFRIRYLGSKNILRPLMGEMRTIPNERKPDFGQLVNRAKQHAQDKFDGLQAALASQESATAGSELDLTAPAEPMPLGSRHPIALTMRRIVSIFERIGFAVAEGPEIEDDWHNFSAMNTPEDHPARDMQDTFYTGADMPAGPNNSAMLLRTHTSSVQARTMEAQQPPIRIIAPGRVYRNETISARSHAQFHQVEGLYIAERVSFADMKATLLHFAREMYGEKTKIRLRPSYFPFTEPSAEMDIWWGLETEHDHRITKGTGWLEILGCGMVDPAVLENCGIDPERYTGYAFGMGIERQAMLLYNITDIRLMFENDVRFLRQFASVV</sequence>
<organism evidence="15 16">
    <name type="scientific">Neolewinella xylanilytica</name>
    <dbReference type="NCBI Taxonomy" id="1514080"/>
    <lineage>
        <taxon>Bacteria</taxon>
        <taxon>Pseudomonadati</taxon>
        <taxon>Bacteroidota</taxon>
        <taxon>Saprospiria</taxon>
        <taxon>Saprospirales</taxon>
        <taxon>Lewinellaceae</taxon>
        <taxon>Neolewinella</taxon>
    </lineage>
</organism>
<dbReference type="InterPro" id="IPR045864">
    <property type="entry name" value="aa-tRNA-synth_II/BPL/LPL"/>
</dbReference>
<comment type="catalytic activity">
    <reaction evidence="12 13">
        <text>tRNA(Phe) + L-phenylalanine + ATP = L-phenylalanyl-tRNA(Phe) + AMP + diphosphate + H(+)</text>
        <dbReference type="Rhea" id="RHEA:19413"/>
        <dbReference type="Rhea" id="RHEA-COMP:9668"/>
        <dbReference type="Rhea" id="RHEA-COMP:9699"/>
        <dbReference type="ChEBI" id="CHEBI:15378"/>
        <dbReference type="ChEBI" id="CHEBI:30616"/>
        <dbReference type="ChEBI" id="CHEBI:33019"/>
        <dbReference type="ChEBI" id="CHEBI:58095"/>
        <dbReference type="ChEBI" id="CHEBI:78442"/>
        <dbReference type="ChEBI" id="CHEBI:78531"/>
        <dbReference type="ChEBI" id="CHEBI:456215"/>
        <dbReference type="EC" id="6.1.1.20"/>
    </reaction>
</comment>
<dbReference type="InterPro" id="IPR004529">
    <property type="entry name" value="Phe-tRNA-synth_IIc_asu"/>
</dbReference>
<comment type="cofactor">
    <cofactor evidence="13">
        <name>Mg(2+)</name>
        <dbReference type="ChEBI" id="CHEBI:18420"/>
    </cofactor>
    <text evidence="13">Binds 2 magnesium ions per tetramer.</text>
</comment>
<keyword evidence="8 13" id="KW-0067">ATP-binding</keyword>
<evidence type="ECO:0000256" key="1">
    <source>
        <dbReference type="ARBA" id="ARBA00004496"/>
    </source>
</evidence>
<proteinExistence type="inferred from homology"/>
<dbReference type="EMBL" id="PTJC01000006">
    <property type="protein sequence ID" value="PPK86097.1"/>
    <property type="molecule type" value="Genomic_DNA"/>
</dbReference>
<dbReference type="SUPFAM" id="SSF46589">
    <property type="entry name" value="tRNA-binding arm"/>
    <property type="match status" value="1"/>
</dbReference>
<reference evidence="15 16" key="1">
    <citation type="submission" date="2018-02" db="EMBL/GenBank/DDBJ databases">
        <title>Genomic Encyclopedia of Archaeal and Bacterial Type Strains, Phase II (KMG-II): from individual species to whole genera.</title>
        <authorList>
            <person name="Goeker M."/>
        </authorList>
    </citation>
    <scope>NUCLEOTIDE SEQUENCE [LARGE SCALE GENOMIC DNA]</scope>
    <source>
        <strain evidence="15 16">DSM 29526</strain>
    </source>
</reference>
<evidence type="ECO:0000256" key="8">
    <source>
        <dbReference type="ARBA" id="ARBA00022840"/>
    </source>
</evidence>
<dbReference type="InterPro" id="IPR004188">
    <property type="entry name" value="Phe-tRNA_ligase_II_N"/>
</dbReference>
<dbReference type="Gene3D" id="3.30.930.10">
    <property type="entry name" value="Bira Bifunctional Protein, Domain 2"/>
    <property type="match status" value="1"/>
</dbReference>
<dbReference type="InterPro" id="IPR002319">
    <property type="entry name" value="Phenylalanyl-tRNA_Synthase"/>
</dbReference>
<keyword evidence="10 13" id="KW-0648">Protein biosynthesis</keyword>
<dbReference type="InterPro" id="IPR006195">
    <property type="entry name" value="aa-tRNA-synth_II"/>
</dbReference>
<dbReference type="PANTHER" id="PTHR11538">
    <property type="entry name" value="PHENYLALANYL-TRNA SYNTHETASE"/>
    <property type="match status" value="1"/>
</dbReference>
<dbReference type="Pfam" id="PF01409">
    <property type="entry name" value="tRNA-synt_2d"/>
    <property type="match status" value="1"/>
</dbReference>
<evidence type="ECO:0000256" key="7">
    <source>
        <dbReference type="ARBA" id="ARBA00022741"/>
    </source>
</evidence>
<dbReference type="GO" id="GO:0000287">
    <property type="term" value="F:magnesium ion binding"/>
    <property type="evidence" value="ECO:0007669"/>
    <property type="project" value="UniProtKB-UniRule"/>
</dbReference>
<dbReference type="CDD" id="cd00496">
    <property type="entry name" value="PheRS_alpha_core"/>
    <property type="match status" value="1"/>
</dbReference>
<evidence type="ECO:0000256" key="10">
    <source>
        <dbReference type="ARBA" id="ARBA00022917"/>
    </source>
</evidence>
<comment type="caution">
    <text evidence="15">The sequence shown here is derived from an EMBL/GenBank/DDBJ whole genome shotgun (WGS) entry which is preliminary data.</text>
</comment>
<dbReference type="GO" id="GO:0005737">
    <property type="term" value="C:cytoplasm"/>
    <property type="evidence" value="ECO:0007669"/>
    <property type="project" value="UniProtKB-SubCell"/>
</dbReference>
<dbReference type="SUPFAM" id="SSF55681">
    <property type="entry name" value="Class II aaRS and biotin synthetases"/>
    <property type="match status" value="1"/>
</dbReference>
<evidence type="ECO:0000313" key="16">
    <source>
        <dbReference type="Proteomes" id="UP000237662"/>
    </source>
</evidence>
<evidence type="ECO:0000256" key="13">
    <source>
        <dbReference type="HAMAP-Rule" id="MF_00281"/>
    </source>
</evidence>
<protein>
    <recommendedName>
        <fullName evidence="13">Phenylalanine--tRNA ligase alpha subunit</fullName>
        <ecNumber evidence="13">6.1.1.20</ecNumber>
    </recommendedName>
    <alternativeName>
        <fullName evidence="13">Phenylalanyl-tRNA synthetase alpha subunit</fullName>
        <shortName evidence="13">PheRS</shortName>
    </alternativeName>
</protein>
<dbReference type="OrthoDB" id="9800719at2"/>
<feature type="domain" description="Aminoacyl-transfer RNA synthetases class-II family profile" evidence="14">
    <location>
        <begin position="120"/>
        <end position="345"/>
    </location>
</feature>
<evidence type="ECO:0000256" key="11">
    <source>
        <dbReference type="ARBA" id="ARBA00023146"/>
    </source>
</evidence>
<dbReference type="GO" id="GO:0005524">
    <property type="term" value="F:ATP binding"/>
    <property type="evidence" value="ECO:0007669"/>
    <property type="project" value="UniProtKB-UniRule"/>
</dbReference>
<keyword evidence="11 13" id="KW-0030">Aminoacyl-tRNA synthetase</keyword>
<dbReference type="GO" id="GO:0006432">
    <property type="term" value="P:phenylalanyl-tRNA aminoacylation"/>
    <property type="evidence" value="ECO:0007669"/>
    <property type="project" value="UniProtKB-UniRule"/>
</dbReference>
<dbReference type="Proteomes" id="UP000237662">
    <property type="component" value="Unassembled WGS sequence"/>
</dbReference>
<keyword evidence="5 13" id="KW-0436">Ligase</keyword>
<dbReference type="AlphaFoldDB" id="A0A2S6I4K2"/>
<evidence type="ECO:0000256" key="9">
    <source>
        <dbReference type="ARBA" id="ARBA00022842"/>
    </source>
</evidence>
<evidence type="ECO:0000256" key="4">
    <source>
        <dbReference type="ARBA" id="ARBA00022490"/>
    </source>
</evidence>
<evidence type="ECO:0000259" key="14">
    <source>
        <dbReference type="PROSITE" id="PS50862"/>
    </source>
</evidence>
<keyword evidence="9 13" id="KW-0460">Magnesium</keyword>